<gene>
    <name evidence="4" type="ORF">DVH29_12795</name>
</gene>
<dbReference type="EMBL" id="QQNH01000021">
    <property type="protein sequence ID" value="RDE08218.1"/>
    <property type="molecule type" value="Genomic_DNA"/>
</dbReference>
<dbReference type="SMART" id="SM00822">
    <property type="entry name" value="PKS_KR"/>
    <property type="match status" value="1"/>
</dbReference>
<proteinExistence type="inferred from homology"/>
<dbReference type="PRINTS" id="PR00080">
    <property type="entry name" value="SDRFAMILY"/>
</dbReference>
<evidence type="ECO:0000256" key="2">
    <source>
        <dbReference type="ARBA" id="ARBA00023002"/>
    </source>
</evidence>
<dbReference type="InterPro" id="IPR002347">
    <property type="entry name" value="SDR_fam"/>
</dbReference>
<dbReference type="Proteomes" id="UP000253759">
    <property type="component" value="Unassembled WGS sequence"/>
</dbReference>
<keyword evidence="2" id="KW-0560">Oxidoreductase</keyword>
<dbReference type="PANTHER" id="PTHR42760">
    <property type="entry name" value="SHORT-CHAIN DEHYDROGENASES/REDUCTASES FAMILY MEMBER"/>
    <property type="match status" value="1"/>
</dbReference>
<keyword evidence="5" id="KW-1185">Reference proteome</keyword>
<dbReference type="PROSITE" id="PS00061">
    <property type="entry name" value="ADH_SHORT"/>
    <property type="match status" value="1"/>
</dbReference>
<dbReference type="Pfam" id="PF13561">
    <property type="entry name" value="adh_short_C2"/>
    <property type="match status" value="1"/>
</dbReference>
<dbReference type="GO" id="GO:0016616">
    <property type="term" value="F:oxidoreductase activity, acting on the CH-OH group of donors, NAD or NADP as acceptor"/>
    <property type="evidence" value="ECO:0007669"/>
    <property type="project" value="UniProtKB-ARBA"/>
</dbReference>
<dbReference type="InterPro" id="IPR020904">
    <property type="entry name" value="Sc_DH/Rdtase_CS"/>
</dbReference>
<evidence type="ECO:0000313" key="5">
    <source>
        <dbReference type="Proteomes" id="UP000253759"/>
    </source>
</evidence>
<dbReference type="InterPro" id="IPR036291">
    <property type="entry name" value="NAD(P)-bd_dom_sf"/>
</dbReference>
<dbReference type="SUPFAM" id="SSF51735">
    <property type="entry name" value="NAD(P)-binding Rossmann-fold domains"/>
    <property type="match status" value="1"/>
</dbReference>
<dbReference type="CDD" id="cd05233">
    <property type="entry name" value="SDR_c"/>
    <property type="match status" value="1"/>
</dbReference>
<evidence type="ECO:0000256" key="1">
    <source>
        <dbReference type="ARBA" id="ARBA00006484"/>
    </source>
</evidence>
<dbReference type="PRINTS" id="PR00081">
    <property type="entry name" value="GDHRDH"/>
</dbReference>
<reference evidence="5" key="1">
    <citation type="submission" date="2018-07" db="EMBL/GenBank/DDBJ databases">
        <authorList>
            <person name="Liu B.-T."/>
            <person name="Du Z."/>
        </authorList>
    </citation>
    <scope>NUCLEOTIDE SEQUENCE [LARGE SCALE GENOMIC DNA]</scope>
    <source>
        <strain evidence="5">XYN52</strain>
    </source>
</reference>
<accession>A0A369W116</accession>
<protein>
    <submittedName>
        <fullName evidence="4">SDR family NAD(P)-dependent oxidoreductase</fullName>
    </submittedName>
</protein>
<dbReference type="InterPro" id="IPR057326">
    <property type="entry name" value="KR_dom"/>
</dbReference>
<organism evidence="4 5">
    <name type="scientific">Pelagibacterium lacus</name>
    <dbReference type="NCBI Taxonomy" id="2282655"/>
    <lineage>
        <taxon>Bacteria</taxon>
        <taxon>Pseudomonadati</taxon>
        <taxon>Pseudomonadota</taxon>
        <taxon>Alphaproteobacteria</taxon>
        <taxon>Hyphomicrobiales</taxon>
        <taxon>Devosiaceae</taxon>
        <taxon>Pelagibacterium</taxon>
    </lineage>
</organism>
<comment type="caution">
    <text evidence="4">The sequence shown here is derived from an EMBL/GenBank/DDBJ whole genome shotgun (WGS) entry which is preliminary data.</text>
</comment>
<dbReference type="PANTHER" id="PTHR42760:SF133">
    <property type="entry name" value="3-OXOACYL-[ACYL-CARRIER-PROTEIN] REDUCTASE"/>
    <property type="match status" value="1"/>
</dbReference>
<dbReference type="FunFam" id="3.40.50.720:FF:000084">
    <property type="entry name" value="Short-chain dehydrogenase reductase"/>
    <property type="match status" value="1"/>
</dbReference>
<dbReference type="OrthoDB" id="9796652at2"/>
<dbReference type="Gene3D" id="3.40.50.720">
    <property type="entry name" value="NAD(P)-binding Rossmann-like Domain"/>
    <property type="match status" value="1"/>
</dbReference>
<evidence type="ECO:0000259" key="3">
    <source>
        <dbReference type="SMART" id="SM00822"/>
    </source>
</evidence>
<evidence type="ECO:0000313" key="4">
    <source>
        <dbReference type="EMBL" id="RDE08218.1"/>
    </source>
</evidence>
<dbReference type="RefSeq" id="WP_114646574.1">
    <property type="nucleotide sequence ID" value="NZ_QQNH01000021.1"/>
</dbReference>
<dbReference type="GO" id="GO:0006633">
    <property type="term" value="P:fatty acid biosynthetic process"/>
    <property type="evidence" value="ECO:0007669"/>
    <property type="project" value="TreeGrafter"/>
</dbReference>
<feature type="domain" description="Ketoreductase" evidence="3">
    <location>
        <begin position="20"/>
        <end position="201"/>
    </location>
</feature>
<sequence>MGEISAPLRDPMSLFDVTGKVAIITGASGAFGRGCALTLASMGVKLCLASGDEQALAELSDEIEELGGQSVTIPRRPDSTEDVDAIRDTALNAFGRIDQLVIASGYNKAGFIQDQPLDEWERIMDANVRGNWLMAKSVGKWWIDNGVVGKVLMMSSVRGRHGNYSGYTGYCTSKGAIDALTRVLATEWAKYGITVNSIAPTVFRSKLTDWMWSDDEVGQATRKRSLSRIPLGRLGEVEDLMGMALYLLAPASDFCTGQIMYVDGGYTAG</sequence>
<dbReference type="AlphaFoldDB" id="A0A369W116"/>
<comment type="similarity">
    <text evidence="1">Belongs to the short-chain dehydrogenases/reductases (SDR) family.</text>
</comment>
<name>A0A369W116_9HYPH</name>
<dbReference type="GO" id="GO:0048038">
    <property type="term" value="F:quinone binding"/>
    <property type="evidence" value="ECO:0007669"/>
    <property type="project" value="TreeGrafter"/>
</dbReference>